<dbReference type="Gene3D" id="3.10.290.10">
    <property type="entry name" value="RNA-binding S4 domain"/>
    <property type="match status" value="1"/>
</dbReference>
<dbReference type="PANTHER" id="PTHR21600:SF44">
    <property type="entry name" value="RIBOSOMAL LARGE SUBUNIT PSEUDOURIDINE SYNTHASE D"/>
    <property type="match status" value="1"/>
</dbReference>
<dbReference type="CDD" id="cd02869">
    <property type="entry name" value="PseudoU_synth_RluA_like"/>
    <property type="match status" value="1"/>
</dbReference>
<dbReference type="PROSITE" id="PS01129">
    <property type="entry name" value="PSI_RLU"/>
    <property type="match status" value="1"/>
</dbReference>
<evidence type="ECO:0000256" key="5">
    <source>
        <dbReference type="RuleBase" id="RU362028"/>
    </source>
</evidence>
<dbReference type="Pfam" id="PF01479">
    <property type="entry name" value="S4"/>
    <property type="match status" value="1"/>
</dbReference>
<dbReference type="SUPFAM" id="SSF55174">
    <property type="entry name" value="Alpha-L RNA-binding motif"/>
    <property type="match status" value="1"/>
</dbReference>
<dbReference type="PANTHER" id="PTHR21600">
    <property type="entry name" value="MITOCHONDRIAL RNA PSEUDOURIDINE SYNTHASE"/>
    <property type="match status" value="1"/>
</dbReference>
<proteinExistence type="inferred from homology"/>
<feature type="active site" evidence="3">
    <location>
        <position position="133"/>
    </location>
</feature>
<dbReference type="Proteomes" id="UP000266287">
    <property type="component" value="Unassembled WGS sequence"/>
</dbReference>
<dbReference type="GO" id="GO:0120159">
    <property type="term" value="F:rRNA pseudouridine synthase activity"/>
    <property type="evidence" value="ECO:0007669"/>
    <property type="project" value="UniProtKB-ARBA"/>
</dbReference>
<comment type="function">
    <text evidence="5">Responsible for synthesis of pseudouridine from uracil.</text>
</comment>
<evidence type="ECO:0000259" key="6">
    <source>
        <dbReference type="SMART" id="SM00363"/>
    </source>
</evidence>
<dbReference type="EC" id="5.4.99.-" evidence="5"/>
<dbReference type="CDD" id="cd00165">
    <property type="entry name" value="S4"/>
    <property type="match status" value="1"/>
</dbReference>
<dbReference type="InterPro" id="IPR020103">
    <property type="entry name" value="PsdUridine_synth_cat_dom_sf"/>
</dbReference>
<dbReference type="Gene3D" id="3.30.2350.10">
    <property type="entry name" value="Pseudouridine synthase"/>
    <property type="match status" value="1"/>
</dbReference>
<feature type="domain" description="RNA-binding S4" evidence="6">
    <location>
        <begin position="13"/>
        <end position="75"/>
    </location>
</feature>
<keyword evidence="4" id="KW-0694">RNA-binding</keyword>
<accession>A0A399FZY6</accession>
<comment type="caution">
    <text evidence="7">The sequence shown here is derived from an EMBL/GenBank/DDBJ whole genome shotgun (WGS) entry which is preliminary data.</text>
</comment>
<organism evidence="7 8">
    <name type="scientific">candidate division NPL-UPA2 bacterium Unc8</name>
    <dbReference type="NCBI Taxonomy" id="1980939"/>
    <lineage>
        <taxon>Bacteria</taxon>
    </lineage>
</organism>
<dbReference type="SUPFAM" id="SSF55120">
    <property type="entry name" value="Pseudouridine synthase"/>
    <property type="match status" value="1"/>
</dbReference>
<dbReference type="InterPro" id="IPR006145">
    <property type="entry name" value="PsdUridine_synth_RsuA/RluA"/>
</dbReference>
<dbReference type="GO" id="GO:0000455">
    <property type="term" value="P:enzyme-directed rRNA pseudouridine synthesis"/>
    <property type="evidence" value="ECO:0007669"/>
    <property type="project" value="UniProtKB-ARBA"/>
</dbReference>
<dbReference type="InterPro" id="IPR006224">
    <property type="entry name" value="PsdUridine_synth_RluA-like_CS"/>
</dbReference>
<name>A0A399FZY6_UNCN2</name>
<evidence type="ECO:0000256" key="1">
    <source>
        <dbReference type="ARBA" id="ARBA00010876"/>
    </source>
</evidence>
<dbReference type="InterPro" id="IPR002942">
    <property type="entry name" value="S4_RNA-bd"/>
</dbReference>
<dbReference type="SMART" id="SM00363">
    <property type="entry name" value="S4"/>
    <property type="match status" value="1"/>
</dbReference>
<comment type="catalytic activity">
    <reaction evidence="5">
        <text>a uridine in RNA = a pseudouridine in RNA</text>
        <dbReference type="Rhea" id="RHEA:48348"/>
        <dbReference type="Rhea" id="RHEA-COMP:12068"/>
        <dbReference type="Rhea" id="RHEA-COMP:12069"/>
        <dbReference type="ChEBI" id="CHEBI:65314"/>
        <dbReference type="ChEBI" id="CHEBI:65315"/>
    </reaction>
</comment>
<protein>
    <recommendedName>
        <fullName evidence="5">Pseudouridine synthase</fullName>
        <ecNumber evidence="5">5.4.99.-</ecNumber>
    </recommendedName>
</protein>
<gene>
    <name evidence="7" type="ORF">B9J77_01290</name>
</gene>
<keyword evidence="2 5" id="KW-0413">Isomerase</keyword>
<dbReference type="InterPro" id="IPR006225">
    <property type="entry name" value="PsdUridine_synth_RluC/D"/>
</dbReference>
<dbReference type="Pfam" id="PF00849">
    <property type="entry name" value="PseudoU_synth_2"/>
    <property type="match status" value="1"/>
</dbReference>
<dbReference type="NCBIfam" id="TIGR00005">
    <property type="entry name" value="rluA_subfam"/>
    <property type="match status" value="1"/>
</dbReference>
<sequence length="310" mass="34849">MEKHKFLVKDESARLDVFLSQQGLSLSRAAIQKLIKNKNVLVNGCPLKRNHLVKSGDEIAVEIPKTNFNMAENIPLDILYEDESILVINKPAGMVVHPAAGHHQGTLVNALLGYTERLSSQDCHRPGIVHRLDKDTSGALLIARTDAVHLDLTRQMKERSIKKIYIALVHGKVEPEKGEIIAPIGRHCQRRGKMAIRYAGGREAVSYYRVLERQKTTTLLEITLSTGRTHQIRVHLSYIGYPIVGDKIYGRDSGQKRSKELLLIDSFPRQALHAYKLGFIHPAKKEYVEFTAPLPEDMKMLLLCPCLPGD</sequence>
<dbReference type="GO" id="GO:0003723">
    <property type="term" value="F:RNA binding"/>
    <property type="evidence" value="ECO:0007669"/>
    <property type="project" value="UniProtKB-KW"/>
</dbReference>
<evidence type="ECO:0000256" key="4">
    <source>
        <dbReference type="PROSITE-ProRule" id="PRU00182"/>
    </source>
</evidence>
<evidence type="ECO:0000313" key="7">
    <source>
        <dbReference type="EMBL" id="RII00683.1"/>
    </source>
</evidence>
<dbReference type="EMBL" id="NDHY01000002">
    <property type="protein sequence ID" value="RII00683.1"/>
    <property type="molecule type" value="Genomic_DNA"/>
</dbReference>
<dbReference type="InterPro" id="IPR050188">
    <property type="entry name" value="RluA_PseudoU_synthase"/>
</dbReference>
<dbReference type="AlphaFoldDB" id="A0A399FZY6"/>
<reference evidence="7 8" key="1">
    <citation type="submission" date="2018-08" db="EMBL/GenBank/DDBJ databases">
        <title>Draft genome of candidate division NPL-UPA2 bacterium Unc8 that adapted to ultra-basic serpentinizing groundwater.</title>
        <authorList>
            <person name="Ishii S."/>
            <person name="Suzuki S."/>
            <person name="Nealson K.H."/>
        </authorList>
    </citation>
    <scope>NUCLEOTIDE SEQUENCE [LARGE SCALE GENOMIC DNA]</scope>
    <source>
        <strain evidence="7">Unc8</strain>
    </source>
</reference>
<evidence type="ECO:0000256" key="2">
    <source>
        <dbReference type="ARBA" id="ARBA00023235"/>
    </source>
</evidence>
<dbReference type="PROSITE" id="PS50889">
    <property type="entry name" value="S4"/>
    <property type="match status" value="1"/>
</dbReference>
<comment type="similarity">
    <text evidence="1 5">Belongs to the pseudouridine synthase RluA family.</text>
</comment>
<evidence type="ECO:0000313" key="8">
    <source>
        <dbReference type="Proteomes" id="UP000266287"/>
    </source>
</evidence>
<dbReference type="InterPro" id="IPR036986">
    <property type="entry name" value="S4_RNA-bd_sf"/>
</dbReference>
<evidence type="ECO:0000256" key="3">
    <source>
        <dbReference type="PIRSR" id="PIRSR606225-1"/>
    </source>
</evidence>